<dbReference type="EMBL" id="LCAK01000003">
    <property type="protein sequence ID" value="KKR88864.1"/>
    <property type="molecule type" value="Genomic_DNA"/>
</dbReference>
<dbReference type="NCBIfam" id="TIGR03635">
    <property type="entry name" value="uS17_bact"/>
    <property type="match status" value="1"/>
</dbReference>
<dbReference type="GO" id="GO:0019843">
    <property type="term" value="F:rRNA binding"/>
    <property type="evidence" value="ECO:0007669"/>
    <property type="project" value="UniProtKB-UniRule"/>
</dbReference>
<evidence type="ECO:0000313" key="7">
    <source>
        <dbReference type="EMBL" id="KKR88864.1"/>
    </source>
</evidence>
<dbReference type="InterPro" id="IPR012340">
    <property type="entry name" value="NA-bd_OB-fold"/>
</dbReference>
<evidence type="ECO:0000256" key="6">
    <source>
        <dbReference type="HAMAP-Rule" id="MF_01345"/>
    </source>
</evidence>
<comment type="function">
    <text evidence="6">One of the primary rRNA binding proteins, it binds specifically to the 5'-end of 16S ribosomal RNA.</text>
</comment>
<evidence type="ECO:0000313" key="8">
    <source>
        <dbReference type="Proteomes" id="UP000033918"/>
    </source>
</evidence>
<keyword evidence="5 6" id="KW-0687">Ribonucleoprotein</keyword>
<dbReference type="PANTHER" id="PTHR10744:SF1">
    <property type="entry name" value="SMALL RIBOSOMAL SUBUNIT PROTEIN US17M"/>
    <property type="match status" value="1"/>
</dbReference>
<dbReference type="SUPFAM" id="SSF50249">
    <property type="entry name" value="Nucleic acid-binding proteins"/>
    <property type="match status" value="1"/>
</dbReference>
<dbReference type="HAMAP" id="MF_01345_B">
    <property type="entry name" value="Ribosomal_uS17_B"/>
    <property type="match status" value="1"/>
</dbReference>
<accession>A0A0G0UJA6</accession>
<keyword evidence="3 6" id="KW-0694">RNA-binding</keyword>
<evidence type="ECO:0000256" key="2">
    <source>
        <dbReference type="ARBA" id="ARBA00022730"/>
    </source>
</evidence>
<evidence type="ECO:0000256" key="1">
    <source>
        <dbReference type="ARBA" id="ARBA00010254"/>
    </source>
</evidence>
<dbReference type="Gene3D" id="2.40.50.140">
    <property type="entry name" value="Nucleic acid-binding proteins"/>
    <property type="match status" value="1"/>
</dbReference>
<dbReference type="InterPro" id="IPR019984">
    <property type="entry name" value="Ribosomal_uS17_bact/chlr"/>
</dbReference>
<comment type="caution">
    <text evidence="7">The sequence shown here is derived from an EMBL/GenBank/DDBJ whole genome shotgun (WGS) entry which is preliminary data.</text>
</comment>
<evidence type="ECO:0000256" key="4">
    <source>
        <dbReference type="ARBA" id="ARBA00022980"/>
    </source>
</evidence>
<evidence type="ECO:0000256" key="5">
    <source>
        <dbReference type="ARBA" id="ARBA00023274"/>
    </source>
</evidence>
<dbReference type="InterPro" id="IPR000266">
    <property type="entry name" value="Ribosomal_uS17"/>
</dbReference>
<dbReference type="GO" id="GO:0022627">
    <property type="term" value="C:cytosolic small ribosomal subunit"/>
    <property type="evidence" value="ECO:0007669"/>
    <property type="project" value="UniProtKB-UniRule"/>
</dbReference>
<dbReference type="AlphaFoldDB" id="A0A0G0UJA6"/>
<dbReference type="GO" id="GO:0003735">
    <property type="term" value="F:structural constituent of ribosome"/>
    <property type="evidence" value="ECO:0007669"/>
    <property type="project" value="UniProtKB-UniRule"/>
</dbReference>
<reference evidence="7 8" key="1">
    <citation type="journal article" date="2015" name="Nature">
        <title>rRNA introns, odd ribosomes, and small enigmatic genomes across a large radiation of phyla.</title>
        <authorList>
            <person name="Brown C.T."/>
            <person name="Hug L.A."/>
            <person name="Thomas B.C."/>
            <person name="Sharon I."/>
            <person name="Castelle C.J."/>
            <person name="Singh A."/>
            <person name="Wilkins M.J."/>
            <person name="Williams K.H."/>
            <person name="Banfield J.F."/>
        </authorList>
    </citation>
    <scope>NUCLEOTIDE SEQUENCE [LARGE SCALE GENOMIC DNA]</scope>
</reference>
<organism evidence="7 8">
    <name type="scientific">Candidatus Wolfebacteria bacterium GW2011_GWB1_41_12</name>
    <dbReference type="NCBI Taxonomy" id="1619006"/>
    <lineage>
        <taxon>Bacteria</taxon>
        <taxon>Candidatus Wolfeibacteriota</taxon>
    </lineage>
</organism>
<comment type="similarity">
    <text evidence="1 6">Belongs to the universal ribosomal protein uS17 family.</text>
</comment>
<sequence>MKRKLQGIIVSDKMNKTRVVAITRLKKHPLYKKYYKATKKFKVHDENNEYKIGEGVIIEETKPLSKEKRWKIIGKIENKNNHNL</sequence>
<name>A0A0G0UJA6_9BACT</name>
<proteinExistence type="inferred from homology"/>
<dbReference type="PATRIC" id="fig|1619006.3.peg.407"/>
<keyword evidence="4 6" id="KW-0689">Ribosomal protein</keyword>
<comment type="subunit">
    <text evidence="6">Part of the 30S ribosomal subunit.</text>
</comment>
<dbReference type="PRINTS" id="PR00973">
    <property type="entry name" value="RIBOSOMALS17"/>
</dbReference>
<dbReference type="NCBIfam" id="NF004123">
    <property type="entry name" value="PRK05610.1"/>
    <property type="match status" value="1"/>
</dbReference>
<dbReference type="Proteomes" id="UP000033918">
    <property type="component" value="Unassembled WGS sequence"/>
</dbReference>
<dbReference type="GO" id="GO:0006412">
    <property type="term" value="P:translation"/>
    <property type="evidence" value="ECO:0007669"/>
    <property type="project" value="UniProtKB-UniRule"/>
</dbReference>
<dbReference type="PANTHER" id="PTHR10744">
    <property type="entry name" value="40S RIBOSOMAL PROTEIN S11 FAMILY MEMBER"/>
    <property type="match status" value="1"/>
</dbReference>
<dbReference type="Pfam" id="PF00366">
    <property type="entry name" value="Ribosomal_S17"/>
    <property type="match status" value="1"/>
</dbReference>
<evidence type="ECO:0000256" key="3">
    <source>
        <dbReference type="ARBA" id="ARBA00022884"/>
    </source>
</evidence>
<protein>
    <recommendedName>
        <fullName evidence="6">Small ribosomal subunit protein uS17</fullName>
    </recommendedName>
</protein>
<dbReference type="CDD" id="cd00364">
    <property type="entry name" value="Ribosomal_uS17"/>
    <property type="match status" value="1"/>
</dbReference>
<keyword evidence="2 6" id="KW-0699">rRNA-binding</keyword>
<gene>
    <name evidence="6" type="primary">rpsQ</name>
    <name evidence="7" type="ORF">UU38_C0003G0116</name>
</gene>